<dbReference type="InterPro" id="IPR050330">
    <property type="entry name" value="Bact_OuterMem_StrucFunc"/>
</dbReference>
<evidence type="ECO:0000313" key="8">
    <source>
        <dbReference type="EMBL" id="TLS67482.1"/>
    </source>
</evidence>
<dbReference type="InterPro" id="IPR006664">
    <property type="entry name" value="OMP_bac"/>
</dbReference>
<organism evidence="8 9">
    <name type="scientific">Mariprofundus erugo</name>
    <dbReference type="NCBI Taxonomy" id="2528639"/>
    <lineage>
        <taxon>Bacteria</taxon>
        <taxon>Pseudomonadati</taxon>
        <taxon>Pseudomonadota</taxon>
        <taxon>Candidatius Mariprofundia</taxon>
        <taxon>Mariprofundales</taxon>
        <taxon>Mariprofundaceae</taxon>
        <taxon>Mariprofundus</taxon>
    </lineage>
</organism>
<evidence type="ECO:0000256" key="3">
    <source>
        <dbReference type="ARBA" id="ARBA00023237"/>
    </source>
</evidence>
<name>A0A5R9GTQ3_9PROT</name>
<dbReference type="Proteomes" id="UP000306585">
    <property type="component" value="Unassembled WGS sequence"/>
</dbReference>
<keyword evidence="5" id="KW-0175">Coiled coil</keyword>
<feature type="domain" description="OmpA-like" evidence="7">
    <location>
        <begin position="383"/>
        <end position="500"/>
    </location>
</feature>
<dbReference type="PROSITE" id="PS51123">
    <property type="entry name" value="OMPA_2"/>
    <property type="match status" value="1"/>
</dbReference>
<keyword evidence="6" id="KW-0732">Signal</keyword>
<dbReference type="PRINTS" id="PR01021">
    <property type="entry name" value="OMPADOMAIN"/>
</dbReference>
<dbReference type="RefSeq" id="WP_138238918.1">
    <property type="nucleotide sequence ID" value="NZ_VBRY01000005.1"/>
</dbReference>
<evidence type="ECO:0000256" key="5">
    <source>
        <dbReference type="SAM" id="Coils"/>
    </source>
</evidence>
<reference evidence="8 9" key="1">
    <citation type="journal article" date="2019" name="Appl. Environ. Microbiol.">
        <title>Environmental Evidence and Genomic Insight of Iron-oxidizing Bacteria Preference Towards More Corrosion Resistant Stainless Steel at Higher Salinities.</title>
        <authorList>
            <person name="Garrison C.E."/>
            <person name="Price K.A."/>
            <person name="Field E.K."/>
        </authorList>
    </citation>
    <scope>NUCLEOTIDE SEQUENCE [LARGE SCALE GENOMIC DNA]</scope>
    <source>
        <strain evidence="8 9">P3</strain>
    </source>
</reference>
<dbReference type="SUPFAM" id="SSF103088">
    <property type="entry name" value="OmpA-like"/>
    <property type="match status" value="1"/>
</dbReference>
<feature type="chain" id="PRO_5024412454" evidence="6">
    <location>
        <begin position="28"/>
        <end position="502"/>
    </location>
</feature>
<feature type="coiled-coil region" evidence="5">
    <location>
        <begin position="296"/>
        <end position="342"/>
    </location>
</feature>
<gene>
    <name evidence="8" type="ORF">FEF65_06065</name>
</gene>
<dbReference type="GO" id="GO:0009279">
    <property type="term" value="C:cell outer membrane"/>
    <property type="evidence" value="ECO:0007669"/>
    <property type="project" value="UniProtKB-SubCell"/>
</dbReference>
<accession>A0A5R9GTQ3</accession>
<evidence type="ECO:0000256" key="1">
    <source>
        <dbReference type="ARBA" id="ARBA00004442"/>
    </source>
</evidence>
<dbReference type="InterPro" id="IPR036737">
    <property type="entry name" value="OmpA-like_sf"/>
</dbReference>
<feature type="signal peptide" evidence="6">
    <location>
        <begin position="1"/>
        <end position="27"/>
    </location>
</feature>
<dbReference type="InterPro" id="IPR006665">
    <property type="entry name" value="OmpA-like"/>
</dbReference>
<dbReference type="PANTHER" id="PTHR30329">
    <property type="entry name" value="STATOR ELEMENT OF FLAGELLAR MOTOR COMPLEX"/>
    <property type="match status" value="1"/>
</dbReference>
<evidence type="ECO:0000313" key="9">
    <source>
        <dbReference type="Proteomes" id="UP000306585"/>
    </source>
</evidence>
<comment type="subcellular location">
    <subcellularLocation>
        <location evidence="1">Cell outer membrane</location>
    </subcellularLocation>
</comment>
<evidence type="ECO:0000256" key="6">
    <source>
        <dbReference type="SAM" id="SignalP"/>
    </source>
</evidence>
<protein>
    <submittedName>
        <fullName evidence="8">OmpA family protein</fullName>
    </submittedName>
</protein>
<dbReference type="CDD" id="cd07185">
    <property type="entry name" value="OmpA_C-like"/>
    <property type="match status" value="1"/>
</dbReference>
<dbReference type="PANTHER" id="PTHR30329:SF21">
    <property type="entry name" value="LIPOPROTEIN YIAD-RELATED"/>
    <property type="match status" value="1"/>
</dbReference>
<evidence type="ECO:0000259" key="7">
    <source>
        <dbReference type="PROSITE" id="PS51123"/>
    </source>
</evidence>
<keyword evidence="2 4" id="KW-0472">Membrane</keyword>
<proteinExistence type="predicted"/>
<dbReference type="Gene3D" id="3.30.1330.60">
    <property type="entry name" value="OmpA-like domain"/>
    <property type="match status" value="1"/>
</dbReference>
<sequence>MRKNTSPTCTAALLTLLCWSMPGQLLAADPDEDALQESIATFKEGENSVYAPRTIERAEAYLGAALMARQQQKIDDERAALNMGEQSVAEARQTAEGFRSRFSQLLDLRETATSIAKIIATSSQGASDRTSAQALADANKELQLAISTHEQGDLNQTQEHAAAAESGYRKLLDQSLPWLADLAENDIGKAANAGAKQFAPETYRTAKERVAALRNYIDGIDHTPPAHPAEALYLAQESKHLAQQVKVWRKDSGSHESMVLENRDFKLKLATILGMEIDQQNSMINNIPREKLLTAAKQLKTALADERSARKAERKEMKQQFEAELAKRLDEQRNELAQAQQSQMSDIREAFKVKLERETYEQKRQQRMHATFKQGEADIFVNLDGSLLIRLSALKFASGSSKINAKYYDMLGHLKSAIAIYADRTVRIEGHTDDQGDVKVNQALSLKRAESVRDFLISAGADGTHLKALGYGEVRPIASNEFEKGREMNRRIDVIIEAAATK</sequence>
<dbReference type="AlphaFoldDB" id="A0A5R9GTQ3"/>
<dbReference type="Pfam" id="PF00691">
    <property type="entry name" value="OmpA"/>
    <property type="match status" value="1"/>
</dbReference>
<evidence type="ECO:0000256" key="4">
    <source>
        <dbReference type="PROSITE-ProRule" id="PRU00473"/>
    </source>
</evidence>
<dbReference type="EMBL" id="VBRY01000005">
    <property type="protein sequence ID" value="TLS67482.1"/>
    <property type="molecule type" value="Genomic_DNA"/>
</dbReference>
<evidence type="ECO:0000256" key="2">
    <source>
        <dbReference type="ARBA" id="ARBA00023136"/>
    </source>
</evidence>
<keyword evidence="9" id="KW-1185">Reference proteome</keyword>
<comment type="caution">
    <text evidence="8">The sequence shown here is derived from an EMBL/GenBank/DDBJ whole genome shotgun (WGS) entry which is preliminary data.</text>
</comment>
<keyword evidence="3" id="KW-0998">Cell outer membrane</keyword>